<evidence type="ECO:0000256" key="5">
    <source>
        <dbReference type="ARBA" id="ARBA00022989"/>
    </source>
</evidence>
<evidence type="ECO:0000256" key="4">
    <source>
        <dbReference type="ARBA" id="ARBA00022692"/>
    </source>
</evidence>
<evidence type="ECO:0000313" key="8">
    <source>
        <dbReference type="EMBL" id="API87145.1"/>
    </source>
</evidence>
<evidence type="ECO:0000256" key="7">
    <source>
        <dbReference type="SAM" id="Phobius"/>
    </source>
</evidence>
<proteinExistence type="inferred from homology"/>
<keyword evidence="6 7" id="KW-0472">Membrane</keyword>
<evidence type="ECO:0000256" key="3">
    <source>
        <dbReference type="ARBA" id="ARBA00022448"/>
    </source>
</evidence>
<dbReference type="Proteomes" id="UP000184222">
    <property type="component" value="Chromosome"/>
</dbReference>
<feature type="transmembrane region" description="Helical" evidence="7">
    <location>
        <begin position="244"/>
        <end position="266"/>
    </location>
</feature>
<evidence type="ECO:0000256" key="2">
    <source>
        <dbReference type="ARBA" id="ARBA00005697"/>
    </source>
</evidence>
<feature type="transmembrane region" description="Helical" evidence="7">
    <location>
        <begin position="132"/>
        <end position="149"/>
    </location>
</feature>
<feature type="transmembrane region" description="Helical" evidence="7">
    <location>
        <begin position="97"/>
        <end position="120"/>
    </location>
</feature>
<dbReference type="InterPro" id="IPR006043">
    <property type="entry name" value="NCS2"/>
</dbReference>
<dbReference type="EMBL" id="CP016796">
    <property type="protein sequence ID" value="API87145.1"/>
    <property type="molecule type" value="Genomic_DNA"/>
</dbReference>
<keyword evidence="4 7" id="KW-0812">Transmembrane</keyword>
<feature type="transmembrane region" description="Helical" evidence="7">
    <location>
        <begin position="21"/>
        <end position="40"/>
    </location>
</feature>
<keyword evidence="9" id="KW-1185">Reference proteome</keyword>
<protein>
    <submittedName>
        <fullName evidence="8">Permease</fullName>
    </submittedName>
</protein>
<dbReference type="STRING" id="573570.F7310_07145"/>
<keyword evidence="3" id="KW-0813">Transport</keyword>
<feature type="transmembrane region" description="Helical" evidence="7">
    <location>
        <begin position="74"/>
        <end position="91"/>
    </location>
</feature>
<evidence type="ECO:0000256" key="1">
    <source>
        <dbReference type="ARBA" id="ARBA00004127"/>
    </source>
</evidence>
<feature type="transmembrane region" description="Helical" evidence="7">
    <location>
        <begin position="46"/>
        <end position="67"/>
    </location>
</feature>
<evidence type="ECO:0000313" key="9">
    <source>
        <dbReference type="Proteomes" id="UP000184222"/>
    </source>
</evidence>
<dbReference type="PANTHER" id="PTHR43337">
    <property type="entry name" value="XANTHINE/URACIL PERMEASE C887.17-RELATED"/>
    <property type="match status" value="1"/>
</dbReference>
<gene>
    <name evidence="8" type="ORF">F7310_07145</name>
</gene>
<feature type="transmembrane region" description="Helical" evidence="7">
    <location>
        <begin position="195"/>
        <end position="224"/>
    </location>
</feature>
<accession>A0A1L4BTJ3</accession>
<dbReference type="GO" id="GO:0005886">
    <property type="term" value="C:plasma membrane"/>
    <property type="evidence" value="ECO:0007669"/>
    <property type="project" value="TreeGrafter"/>
</dbReference>
<name>A0A1L4BTJ3_9GAMM</name>
<dbReference type="RefSeq" id="WP_072712833.1">
    <property type="nucleotide sequence ID" value="NZ_CP016796.1"/>
</dbReference>
<dbReference type="GO" id="GO:0012505">
    <property type="term" value="C:endomembrane system"/>
    <property type="evidence" value="ECO:0007669"/>
    <property type="project" value="UniProtKB-SubCell"/>
</dbReference>
<dbReference type="GO" id="GO:0005345">
    <property type="term" value="F:purine nucleobase transmembrane transporter activity"/>
    <property type="evidence" value="ECO:0007669"/>
    <property type="project" value="TreeGrafter"/>
</dbReference>
<keyword evidence="5 7" id="KW-1133">Transmembrane helix</keyword>
<reference evidence="8 9" key="1">
    <citation type="journal article" date="2016" name="Appl. Environ. Microbiol.">
        <title>Whole genome relationships among Francisella bacteria of diverse origin define new species and provide specific regions for detection.</title>
        <authorList>
            <person name="Challacombe J.F."/>
            <person name="Petersen J.M."/>
            <person name="Gallegos-Graves V."/>
            <person name="Hodge D."/>
            <person name="Pillai S."/>
            <person name="Kuske C.R."/>
        </authorList>
    </citation>
    <scope>NUCLEOTIDE SEQUENCE [LARGE SCALE GENOMIC DNA]</scope>
    <source>
        <strain evidence="9">TX07-7310</strain>
    </source>
</reference>
<feature type="transmembrane region" description="Helical" evidence="7">
    <location>
        <begin position="169"/>
        <end position="188"/>
    </location>
</feature>
<feature type="transmembrane region" description="Helical" evidence="7">
    <location>
        <begin position="287"/>
        <end position="310"/>
    </location>
</feature>
<feature type="transmembrane region" description="Helical" evidence="7">
    <location>
        <begin position="322"/>
        <end position="339"/>
    </location>
</feature>
<sequence>MQLKISDAFKEDDFSFKRETIGGLTTFLSMMYIIIVNPVILSQAGIPFAGALTATVVVSFIGCILMGVFSNNPIAIAPGMGINAFFTYTVVQQMHVSWQVALGVVFWSGIIFTILSVTNIRTKIIKAIPKQLRYAVVAGIGLLIAFLALKSANIVAPDPVNIIKMANLNISFVLFILGLLFIGILTYYNYSSSLILGIVGITFIYLLLSLFFPSLGLSIKFSGIVSMPDFSVFGQLDLVNSLSIALWPAIFAFIFTVLFDSLAGAIGICEAGNLLDEKGEPRNFKQILTVEGISGILSGIFGTSSAIGYIESITGIKAGTKTGFGVIVTGLLFLPFLFLSPLLSLVPAVATAPVLFIVGVHMVRLVIDIDWDNIPEAVPALLTMFIIPLTGSITHGVILGLILWTAYKIIISGLKDISYTLIILNLLSMVLLVIEVFY</sequence>
<dbReference type="OrthoDB" id="9808458at2"/>
<comment type="subcellular location">
    <subcellularLocation>
        <location evidence="1">Endomembrane system</location>
        <topology evidence="1">Multi-pass membrane protein</topology>
    </subcellularLocation>
</comment>
<dbReference type="InterPro" id="IPR045018">
    <property type="entry name" value="Azg-like"/>
</dbReference>
<dbReference type="PANTHER" id="PTHR43337:SF1">
    <property type="entry name" value="XANTHINE_URACIL PERMEASE C887.17-RELATED"/>
    <property type="match status" value="1"/>
</dbReference>
<comment type="similarity">
    <text evidence="2">Belongs to the nucleobase:cation symporter-2 (NCS2) (TC 2.A.40) family. Azg-like subfamily.</text>
</comment>
<organism evidence="8 9">
    <name type="scientific">Francisella uliginis</name>
    <dbReference type="NCBI Taxonomy" id="573570"/>
    <lineage>
        <taxon>Bacteria</taxon>
        <taxon>Pseudomonadati</taxon>
        <taxon>Pseudomonadota</taxon>
        <taxon>Gammaproteobacteria</taxon>
        <taxon>Thiotrichales</taxon>
        <taxon>Francisellaceae</taxon>
        <taxon>Francisella</taxon>
    </lineage>
</organism>
<dbReference type="KEGG" id="frx:F7310_07145"/>
<dbReference type="AlphaFoldDB" id="A0A1L4BTJ3"/>
<dbReference type="Pfam" id="PF00860">
    <property type="entry name" value="Xan_ur_permease"/>
    <property type="match status" value="1"/>
</dbReference>
<evidence type="ECO:0000256" key="6">
    <source>
        <dbReference type="ARBA" id="ARBA00023136"/>
    </source>
</evidence>
<feature type="transmembrane region" description="Helical" evidence="7">
    <location>
        <begin position="417"/>
        <end position="437"/>
    </location>
</feature>
<feature type="transmembrane region" description="Helical" evidence="7">
    <location>
        <begin position="379"/>
        <end position="405"/>
    </location>
</feature>
<feature type="transmembrane region" description="Helical" evidence="7">
    <location>
        <begin position="346"/>
        <end position="367"/>
    </location>
</feature>